<reference evidence="2" key="1">
    <citation type="journal article" date="2005" name="Nature">
        <title>The map-based sequence of the rice genome.</title>
        <authorList>
            <consortium name="International rice genome sequencing project (IRGSP)"/>
            <person name="Matsumoto T."/>
            <person name="Wu J."/>
            <person name="Kanamori H."/>
            <person name="Katayose Y."/>
            <person name="Fujisawa M."/>
            <person name="Namiki N."/>
            <person name="Mizuno H."/>
            <person name="Yamamoto K."/>
            <person name="Antonio B.A."/>
            <person name="Baba T."/>
            <person name="Sakata K."/>
            <person name="Nagamura Y."/>
            <person name="Aoki H."/>
            <person name="Arikawa K."/>
            <person name="Arita K."/>
            <person name="Bito T."/>
            <person name="Chiden Y."/>
            <person name="Fujitsuka N."/>
            <person name="Fukunaka R."/>
            <person name="Hamada M."/>
            <person name="Harada C."/>
            <person name="Hayashi A."/>
            <person name="Hijishita S."/>
            <person name="Honda M."/>
            <person name="Hosokawa S."/>
            <person name="Ichikawa Y."/>
            <person name="Idonuma A."/>
            <person name="Iijima M."/>
            <person name="Ikeda M."/>
            <person name="Ikeno M."/>
            <person name="Ito K."/>
            <person name="Ito S."/>
            <person name="Ito T."/>
            <person name="Ito Y."/>
            <person name="Ito Y."/>
            <person name="Iwabuchi A."/>
            <person name="Kamiya K."/>
            <person name="Karasawa W."/>
            <person name="Kurita K."/>
            <person name="Katagiri S."/>
            <person name="Kikuta A."/>
            <person name="Kobayashi H."/>
            <person name="Kobayashi N."/>
            <person name="Machita K."/>
            <person name="Maehara T."/>
            <person name="Masukawa M."/>
            <person name="Mizubayashi T."/>
            <person name="Mukai Y."/>
            <person name="Nagasaki H."/>
            <person name="Nagata Y."/>
            <person name="Naito S."/>
            <person name="Nakashima M."/>
            <person name="Nakama Y."/>
            <person name="Nakamichi Y."/>
            <person name="Nakamura M."/>
            <person name="Meguro A."/>
            <person name="Negishi M."/>
            <person name="Ohta I."/>
            <person name="Ohta T."/>
            <person name="Okamoto M."/>
            <person name="Ono N."/>
            <person name="Saji S."/>
            <person name="Sakaguchi M."/>
            <person name="Sakai K."/>
            <person name="Shibata M."/>
            <person name="Shimokawa T."/>
            <person name="Song J."/>
            <person name="Takazaki Y."/>
            <person name="Terasawa K."/>
            <person name="Tsugane M."/>
            <person name="Tsuji K."/>
            <person name="Ueda S."/>
            <person name="Waki K."/>
            <person name="Yamagata H."/>
            <person name="Yamamoto M."/>
            <person name="Yamamoto S."/>
            <person name="Yamane H."/>
            <person name="Yoshiki S."/>
            <person name="Yoshihara R."/>
            <person name="Yukawa K."/>
            <person name="Zhong H."/>
            <person name="Yano M."/>
            <person name="Yuan Q."/>
            <person name="Ouyang S."/>
            <person name="Liu J."/>
            <person name="Jones K.M."/>
            <person name="Gansberger K."/>
            <person name="Moffat K."/>
            <person name="Hill J."/>
            <person name="Bera J."/>
            <person name="Fadrosh D."/>
            <person name="Jin S."/>
            <person name="Johri S."/>
            <person name="Kim M."/>
            <person name="Overton L."/>
            <person name="Reardon M."/>
            <person name="Tsitrin T."/>
            <person name="Vuong H."/>
            <person name="Weaver B."/>
            <person name="Ciecko A."/>
            <person name="Tallon L."/>
            <person name="Jackson J."/>
            <person name="Pai G."/>
            <person name="Aken S.V."/>
            <person name="Utterback T."/>
            <person name="Reidmuller S."/>
            <person name="Feldblyum T."/>
            <person name="Hsiao J."/>
            <person name="Zismann V."/>
            <person name="Iobst S."/>
            <person name="de Vazeille A.R."/>
            <person name="Buell C.R."/>
            <person name="Ying K."/>
            <person name="Li Y."/>
            <person name="Lu T."/>
            <person name="Huang Y."/>
            <person name="Zhao Q."/>
            <person name="Feng Q."/>
            <person name="Zhang L."/>
            <person name="Zhu J."/>
            <person name="Weng Q."/>
            <person name="Mu J."/>
            <person name="Lu Y."/>
            <person name="Fan D."/>
            <person name="Liu Y."/>
            <person name="Guan J."/>
            <person name="Zhang Y."/>
            <person name="Yu S."/>
            <person name="Liu X."/>
            <person name="Zhang Y."/>
            <person name="Hong G."/>
            <person name="Han B."/>
            <person name="Choisne N."/>
            <person name="Demange N."/>
            <person name="Orjeda G."/>
            <person name="Samain S."/>
            <person name="Cattolico L."/>
            <person name="Pelletier E."/>
            <person name="Couloux A."/>
            <person name="Segurens B."/>
            <person name="Wincker P."/>
            <person name="D'Hont A."/>
            <person name="Scarpelli C."/>
            <person name="Weissenbach J."/>
            <person name="Salanoubat M."/>
            <person name="Quetier F."/>
            <person name="Yu Y."/>
            <person name="Kim H.R."/>
            <person name="Rambo T."/>
            <person name="Currie J."/>
            <person name="Collura K."/>
            <person name="Luo M."/>
            <person name="Yang T."/>
            <person name="Ammiraju J.S.S."/>
            <person name="Engler F."/>
            <person name="Soderlund C."/>
            <person name="Wing R.A."/>
            <person name="Palmer L.E."/>
            <person name="de la Bastide M."/>
            <person name="Spiegel L."/>
            <person name="Nascimento L."/>
            <person name="Zutavern T."/>
            <person name="O'Shaughnessy A."/>
            <person name="Dike S."/>
            <person name="Dedhia N."/>
            <person name="Preston R."/>
            <person name="Balija V."/>
            <person name="McCombie W.R."/>
            <person name="Chow T."/>
            <person name="Chen H."/>
            <person name="Chung M."/>
            <person name="Chen C."/>
            <person name="Shaw J."/>
            <person name="Wu H."/>
            <person name="Hsiao K."/>
            <person name="Chao Y."/>
            <person name="Chu M."/>
            <person name="Cheng C."/>
            <person name="Hour A."/>
            <person name="Lee P."/>
            <person name="Lin S."/>
            <person name="Lin Y."/>
            <person name="Liou J."/>
            <person name="Liu S."/>
            <person name="Hsing Y."/>
            <person name="Raghuvanshi S."/>
            <person name="Mohanty A."/>
            <person name="Bharti A.K."/>
            <person name="Gaur A."/>
            <person name="Gupta V."/>
            <person name="Kumar D."/>
            <person name="Ravi V."/>
            <person name="Vij S."/>
            <person name="Kapur A."/>
            <person name="Khurana P."/>
            <person name="Khurana P."/>
            <person name="Khurana J.P."/>
            <person name="Tyagi A.K."/>
            <person name="Gaikwad K."/>
            <person name="Singh A."/>
            <person name="Dalal V."/>
            <person name="Srivastava S."/>
            <person name="Dixit A."/>
            <person name="Pal A.K."/>
            <person name="Ghazi I.A."/>
            <person name="Yadav M."/>
            <person name="Pandit A."/>
            <person name="Bhargava A."/>
            <person name="Sureshbabu K."/>
            <person name="Batra K."/>
            <person name="Sharma T.R."/>
            <person name="Mohapatra T."/>
            <person name="Singh N.K."/>
            <person name="Messing J."/>
            <person name="Nelson A.B."/>
            <person name="Fuks G."/>
            <person name="Kavchok S."/>
            <person name="Keizer G."/>
            <person name="Linton E."/>
            <person name="Llaca V."/>
            <person name="Song R."/>
            <person name="Tanyolac B."/>
            <person name="Young S."/>
            <person name="Ho-Il K."/>
            <person name="Hahn J.H."/>
            <person name="Sangsakoo G."/>
            <person name="Vanavichit A."/>
            <person name="de Mattos Luiz.A.T."/>
            <person name="Zimmer P.D."/>
            <person name="Malone G."/>
            <person name="Dellagostin O."/>
            <person name="de Oliveira A.C."/>
            <person name="Bevan M."/>
            <person name="Bancroft I."/>
            <person name="Minx P."/>
            <person name="Cordum H."/>
            <person name="Wilson R."/>
            <person name="Cheng Z."/>
            <person name="Jin W."/>
            <person name="Jiang J."/>
            <person name="Leong S.A."/>
            <person name="Iwama H."/>
            <person name="Gojobori T."/>
            <person name="Itoh T."/>
            <person name="Niimura Y."/>
            <person name="Fujii Y."/>
            <person name="Habara T."/>
            <person name="Sakai H."/>
            <person name="Sato Y."/>
            <person name="Wilson G."/>
            <person name="Kumar K."/>
            <person name="McCouch S."/>
            <person name="Juretic N."/>
            <person name="Hoen D."/>
            <person name="Wright S."/>
            <person name="Bruskiewich R."/>
            <person name="Bureau T."/>
            <person name="Miyao A."/>
            <person name="Hirochika H."/>
            <person name="Nishikawa T."/>
            <person name="Kadowaki K."/>
            <person name="Sugiura M."/>
            <person name="Burr B."/>
            <person name="Sasaki T."/>
        </authorList>
    </citation>
    <scope>NUCLEOTIDE SEQUENCE [LARGE SCALE GENOMIC DNA]</scope>
    <source>
        <strain evidence="2">cv. Nipponbare</strain>
    </source>
</reference>
<evidence type="ECO:0000313" key="1">
    <source>
        <dbReference type="EMBL" id="BAD10211.1"/>
    </source>
</evidence>
<dbReference type="EMBL" id="AP005251">
    <property type="protein sequence ID" value="BAD10211.1"/>
    <property type="molecule type" value="Genomic_DNA"/>
</dbReference>
<dbReference type="AlphaFoldDB" id="Q6Z3I8"/>
<dbReference type="Proteomes" id="UP000000763">
    <property type="component" value="Chromosome 8"/>
</dbReference>
<proteinExistence type="predicted"/>
<name>Q6Z3I8_ORYSJ</name>
<reference evidence="2" key="2">
    <citation type="journal article" date="2008" name="Nucleic Acids Res.">
        <title>The rice annotation project database (RAP-DB): 2008 update.</title>
        <authorList>
            <consortium name="The rice annotation project (RAP)"/>
        </authorList>
    </citation>
    <scope>GENOME REANNOTATION</scope>
    <source>
        <strain evidence="2">cv. Nipponbare</strain>
    </source>
</reference>
<organism evidence="1 2">
    <name type="scientific">Oryza sativa subsp. japonica</name>
    <name type="common">Rice</name>
    <dbReference type="NCBI Taxonomy" id="39947"/>
    <lineage>
        <taxon>Eukaryota</taxon>
        <taxon>Viridiplantae</taxon>
        <taxon>Streptophyta</taxon>
        <taxon>Embryophyta</taxon>
        <taxon>Tracheophyta</taxon>
        <taxon>Spermatophyta</taxon>
        <taxon>Magnoliopsida</taxon>
        <taxon>Liliopsida</taxon>
        <taxon>Poales</taxon>
        <taxon>Poaceae</taxon>
        <taxon>BOP clade</taxon>
        <taxon>Oryzoideae</taxon>
        <taxon>Oryzeae</taxon>
        <taxon>Oryzinae</taxon>
        <taxon>Oryza</taxon>
        <taxon>Oryza sativa</taxon>
    </lineage>
</organism>
<evidence type="ECO:0000313" key="2">
    <source>
        <dbReference type="Proteomes" id="UP000000763"/>
    </source>
</evidence>
<gene>
    <name evidence="1" type="primary">OSJNBb0011H15.25</name>
</gene>
<accession>Q6Z3I8</accession>
<protein>
    <submittedName>
        <fullName evidence="1">Uncharacterized protein</fullName>
    </submittedName>
</protein>
<sequence length="154" mass="16551">MRPLPGAAVAVAVADSPERALPLHSFLPSPVVDLYICSLERRQGSHPVVRRAAKKAQRHIRRITGGGSSKPAASEAREIAVAALETAAAKLLPKQIATMSSSSRWSQLVSKKKRDASCEESSCRCWSWTLLVLTTVLRFSSGDSSRAGSPFSTH</sequence>
<dbReference type="HOGENOM" id="CLU_1954372_0_0_1"/>